<dbReference type="Proteomes" id="UP000092993">
    <property type="component" value="Unassembled WGS sequence"/>
</dbReference>
<dbReference type="InterPro" id="IPR010730">
    <property type="entry name" value="HET"/>
</dbReference>
<dbReference type="STRING" id="5627.A0A1C7MKD1"/>
<dbReference type="EMBL" id="LUGG01000002">
    <property type="protein sequence ID" value="OBZ77333.1"/>
    <property type="molecule type" value="Genomic_DNA"/>
</dbReference>
<dbReference type="AlphaFoldDB" id="A0A1C7MKD1"/>
<gene>
    <name evidence="3" type="ORF">A0H81_02795</name>
</gene>
<feature type="domain" description="DUF8212" evidence="2">
    <location>
        <begin position="225"/>
        <end position="330"/>
    </location>
</feature>
<proteinExistence type="predicted"/>
<evidence type="ECO:0000313" key="4">
    <source>
        <dbReference type="Proteomes" id="UP000092993"/>
    </source>
</evidence>
<accession>A0A1C7MKD1</accession>
<evidence type="ECO:0000259" key="2">
    <source>
        <dbReference type="Pfam" id="PF26640"/>
    </source>
</evidence>
<feature type="domain" description="Heterokaryon incompatibility" evidence="1">
    <location>
        <begin position="23"/>
        <end position="114"/>
    </location>
</feature>
<sequence length="696" mass="80835">MRLLNTKTLKLTEFLDADHAPPYAILSHRWREGEVLFDHINNIAEAEKLQGFWKLKKYCETARDEGFDWAWIDTCCIDKTSSSELSEAINSMFSWYNKAEVCYAYLDDVDSDTLRNVIDPHAFQRSEWFTRGWTLQELISPKQVVFFAKDWSEIGTRKSLVDEIIRITHVDRDVLLGVKLPVELGVAERMSWASRRKMTRVEDMAYCLMGLFDVHMPTIYGEGKQAFIRLQHEIMRSTTDHSIFAWYSPYMDDNPHDVLAPEPSLFRAPFFHSHGIIQQIPFKDFAQLFRMEYSPEYTATNHGIRIRLPMKQELLPNGEHEYIAMLACQSENRVLLGLRLWPVEGTIDQYYRVGLTDIDNIDPESFAMKDVYLAHYSHSRALDVRPDVSIMLLPIDALHHYTPRQVYPPRRWKIGSSGNLSMTIANVRARFYCAVAVLQQENEHRNENIGVVFGVHYAEDYTPHRITASLLIDDGKGTWSTILSEPVVRCTSYSDKEAAELIWRNYQNETSPDRWDVCIDLETTCTRRFPQILLERGQQVIHLTTYAYVHPCTSVWMFEARIVSQANPCLTGWNLVWFLGSILQHIPTSDLESRVLNNIDYLFMDDAIAASTPAYFCRTRHGKYGKLRTSIPGPRRDYGGRTLRKFAFIQSAQTMAMDTSQSIATGTWQCSRTTFWTLLHILKRQFGLRLRRQRPR</sequence>
<evidence type="ECO:0000313" key="3">
    <source>
        <dbReference type="EMBL" id="OBZ77333.1"/>
    </source>
</evidence>
<reference evidence="3 4" key="1">
    <citation type="submission" date="2016-03" db="EMBL/GenBank/DDBJ databases">
        <title>Whole genome sequencing of Grifola frondosa 9006-11.</title>
        <authorList>
            <person name="Min B."/>
            <person name="Park H."/>
            <person name="Kim J.-G."/>
            <person name="Cho H."/>
            <person name="Oh Y.-L."/>
            <person name="Kong W.-S."/>
            <person name="Choi I.-G."/>
        </authorList>
    </citation>
    <scope>NUCLEOTIDE SEQUENCE [LARGE SCALE GENOMIC DNA]</scope>
    <source>
        <strain evidence="3 4">9006-11</strain>
    </source>
</reference>
<dbReference type="OrthoDB" id="2747207at2759"/>
<evidence type="ECO:0000259" key="1">
    <source>
        <dbReference type="Pfam" id="PF06985"/>
    </source>
</evidence>
<protein>
    <submittedName>
        <fullName evidence="3">Uncharacterized protein</fullName>
    </submittedName>
</protein>
<organism evidence="3 4">
    <name type="scientific">Grifola frondosa</name>
    <name type="common">Maitake</name>
    <name type="synonym">Polyporus frondosus</name>
    <dbReference type="NCBI Taxonomy" id="5627"/>
    <lineage>
        <taxon>Eukaryota</taxon>
        <taxon>Fungi</taxon>
        <taxon>Dikarya</taxon>
        <taxon>Basidiomycota</taxon>
        <taxon>Agaricomycotina</taxon>
        <taxon>Agaricomycetes</taxon>
        <taxon>Polyporales</taxon>
        <taxon>Grifolaceae</taxon>
        <taxon>Grifola</taxon>
    </lineage>
</organism>
<dbReference type="PANTHER" id="PTHR10622:SF10">
    <property type="entry name" value="HET DOMAIN-CONTAINING PROTEIN"/>
    <property type="match status" value="1"/>
</dbReference>
<dbReference type="Pfam" id="PF06985">
    <property type="entry name" value="HET"/>
    <property type="match status" value="1"/>
</dbReference>
<keyword evidence="4" id="KW-1185">Reference proteome</keyword>
<dbReference type="PANTHER" id="PTHR10622">
    <property type="entry name" value="HET DOMAIN-CONTAINING PROTEIN"/>
    <property type="match status" value="1"/>
</dbReference>
<dbReference type="Pfam" id="PF26640">
    <property type="entry name" value="DUF8212"/>
    <property type="match status" value="1"/>
</dbReference>
<dbReference type="InterPro" id="IPR058525">
    <property type="entry name" value="DUF8212"/>
</dbReference>
<comment type="caution">
    <text evidence="3">The sequence shown here is derived from an EMBL/GenBank/DDBJ whole genome shotgun (WGS) entry which is preliminary data.</text>
</comment>
<name>A0A1C7MKD1_GRIFR</name>